<dbReference type="AlphaFoldDB" id="A0A382YHA6"/>
<accession>A0A382YHA6</accession>
<proteinExistence type="predicted"/>
<evidence type="ECO:0000313" key="1">
    <source>
        <dbReference type="EMBL" id="SVD82470.1"/>
    </source>
</evidence>
<organism evidence="1">
    <name type="scientific">marine metagenome</name>
    <dbReference type="NCBI Taxonomy" id="408172"/>
    <lineage>
        <taxon>unclassified sequences</taxon>
        <taxon>metagenomes</taxon>
        <taxon>ecological metagenomes</taxon>
    </lineage>
</organism>
<gene>
    <name evidence="1" type="ORF">METZ01_LOCUS435324</name>
</gene>
<protein>
    <submittedName>
        <fullName evidence="1">Uncharacterized protein</fullName>
    </submittedName>
</protein>
<name>A0A382YHA6_9ZZZZ</name>
<sequence length="104" mass="11763">QISEELGISDFFFMEGYPCFPSYVTKDRNGNISMEFRTLFAQEMVKSGVLMSWVALSHSHGDKELETTLDAAKKTLEVYSAGLDKGVGKYLHSTVIKPVFRKYN</sequence>
<reference evidence="1" key="1">
    <citation type="submission" date="2018-05" db="EMBL/GenBank/DDBJ databases">
        <authorList>
            <person name="Lanie J.A."/>
            <person name="Ng W.-L."/>
            <person name="Kazmierczak K.M."/>
            <person name="Andrzejewski T.M."/>
            <person name="Davidsen T.M."/>
            <person name="Wayne K.J."/>
            <person name="Tettelin H."/>
            <person name="Glass J.I."/>
            <person name="Rusch D."/>
            <person name="Podicherti R."/>
            <person name="Tsui H.-C.T."/>
            <person name="Winkler M.E."/>
        </authorList>
    </citation>
    <scope>NUCLEOTIDE SEQUENCE</scope>
</reference>
<feature type="non-terminal residue" evidence="1">
    <location>
        <position position="1"/>
    </location>
</feature>
<dbReference type="EMBL" id="UINC01175707">
    <property type="protein sequence ID" value="SVD82470.1"/>
    <property type="molecule type" value="Genomic_DNA"/>
</dbReference>